<dbReference type="GO" id="GO:0046872">
    <property type="term" value="F:metal ion binding"/>
    <property type="evidence" value="ECO:0007669"/>
    <property type="project" value="InterPro"/>
</dbReference>
<dbReference type="AlphaFoldDB" id="A0A7W5EY43"/>
<reference evidence="4 5" key="1">
    <citation type="submission" date="2020-08" db="EMBL/GenBank/DDBJ databases">
        <title>Genomic Encyclopedia of Type Strains, Phase III (KMG-III): the genomes of soil and plant-associated and newly described type strains.</title>
        <authorList>
            <person name="Whitman W."/>
        </authorList>
    </citation>
    <scope>NUCLEOTIDE SEQUENCE [LARGE SCALE GENOMIC DNA]</scope>
    <source>
        <strain evidence="4 5">CECT 7744</strain>
    </source>
</reference>
<name>A0A7W5EY43_9GAMM</name>
<dbReference type="InterPro" id="IPR006146">
    <property type="entry name" value="5'-Nucleotdase_CS"/>
</dbReference>
<feature type="domain" description="Calcineurin-like phosphoesterase" evidence="3">
    <location>
        <begin position="4"/>
        <end position="93"/>
    </location>
</feature>
<dbReference type="InterPro" id="IPR006186">
    <property type="entry name" value="Ser/Thr-sp_prot-phosphatase"/>
</dbReference>
<dbReference type="PROSITE" id="PS00786">
    <property type="entry name" value="5_NUCLEOTIDASE_2"/>
    <property type="match status" value="1"/>
</dbReference>
<evidence type="ECO:0000313" key="5">
    <source>
        <dbReference type="Proteomes" id="UP000518892"/>
    </source>
</evidence>
<dbReference type="PRINTS" id="PR00114">
    <property type="entry name" value="STPHPHTASE"/>
</dbReference>
<keyword evidence="5" id="KW-1185">Reference proteome</keyword>
<accession>A0A7W5EY43</accession>
<evidence type="ECO:0000259" key="3">
    <source>
        <dbReference type="Pfam" id="PF00149"/>
    </source>
</evidence>
<comment type="caution">
    <text evidence="4">The sequence shown here is derived from an EMBL/GenBank/DDBJ whole genome shotgun (WGS) entry which is preliminary data.</text>
</comment>
<dbReference type="GO" id="GO:0005737">
    <property type="term" value="C:cytoplasm"/>
    <property type="evidence" value="ECO:0007669"/>
    <property type="project" value="TreeGrafter"/>
</dbReference>
<feature type="region of interest" description="Disordered" evidence="2">
    <location>
        <begin position="81"/>
        <end position="100"/>
    </location>
</feature>
<proteinExistence type="inferred from homology"/>
<comment type="similarity">
    <text evidence="1">Belongs to the 5'-nucleotidase family.</text>
</comment>
<dbReference type="Proteomes" id="UP000518892">
    <property type="component" value="Unassembled WGS sequence"/>
</dbReference>
<dbReference type="InterPro" id="IPR004843">
    <property type="entry name" value="Calcineurin-like_PHP"/>
</dbReference>
<dbReference type="Pfam" id="PF00149">
    <property type="entry name" value="Metallophos"/>
    <property type="match status" value="1"/>
</dbReference>
<gene>
    <name evidence="4" type="ORF">FHR97_003374</name>
</gene>
<dbReference type="GO" id="GO:0016791">
    <property type="term" value="F:phosphatase activity"/>
    <property type="evidence" value="ECO:0007669"/>
    <property type="project" value="TreeGrafter"/>
</dbReference>
<dbReference type="InterPro" id="IPR029052">
    <property type="entry name" value="Metallo-depent_PP-like"/>
</dbReference>
<sequence>MFDLIGDIHGYATPLRKLLERLDYRERGGVWSHPARRVIFLGDFVDRGPEQAEVVRIARAMVDAGHALAVMGNHEFNAVTWATPDPSRPGETLRRHSPKHRRQHQAYLDQVGEGSPLHRDHIAWFRTLPLYLDLPGLRVVHACWHPPSLETLASRLDDEGRIPPAAWPELVREGSAPFEAVETLLKGLEVELPAGYEFLDKDGNPRRRVRTRWWELDRLTYRDLALVPPEAIEEIPHEPIPGDVLPGYEGSKPLFVGHYWLSGTPRPLTPQIACLDYSIAASPASHGEGGSKLCAYRWDGEKQLQAEHFVWVTP</sequence>
<evidence type="ECO:0000313" key="4">
    <source>
        <dbReference type="EMBL" id="MBB3232505.1"/>
    </source>
</evidence>
<dbReference type="EMBL" id="JACHXR010000013">
    <property type="protein sequence ID" value="MBB3232505.1"/>
    <property type="molecule type" value="Genomic_DNA"/>
</dbReference>
<organism evidence="4 5">
    <name type="scientific">Halomonas stenophila</name>
    <dbReference type="NCBI Taxonomy" id="795312"/>
    <lineage>
        <taxon>Bacteria</taxon>
        <taxon>Pseudomonadati</taxon>
        <taxon>Pseudomonadota</taxon>
        <taxon>Gammaproteobacteria</taxon>
        <taxon>Oceanospirillales</taxon>
        <taxon>Halomonadaceae</taxon>
        <taxon>Halomonas</taxon>
    </lineage>
</organism>
<dbReference type="Gene3D" id="3.60.21.10">
    <property type="match status" value="1"/>
</dbReference>
<dbReference type="SUPFAM" id="SSF56300">
    <property type="entry name" value="Metallo-dependent phosphatases"/>
    <property type="match status" value="1"/>
</dbReference>
<dbReference type="RefSeq" id="WP_183384948.1">
    <property type="nucleotide sequence ID" value="NZ_JACHXR010000013.1"/>
</dbReference>
<evidence type="ECO:0000256" key="2">
    <source>
        <dbReference type="SAM" id="MobiDB-lite"/>
    </source>
</evidence>
<dbReference type="PANTHER" id="PTHR42850:SF7">
    <property type="entry name" value="BIS(5'-NUCLEOSYL)-TETRAPHOSPHATASE PRPE [ASYMMETRICAL]"/>
    <property type="match status" value="1"/>
</dbReference>
<evidence type="ECO:0000256" key="1">
    <source>
        <dbReference type="ARBA" id="ARBA00006654"/>
    </source>
</evidence>
<dbReference type="InterPro" id="IPR050126">
    <property type="entry name" value="Ap4A_hydrolase"/>
</dbReference>
<protein>
    <recommendedName>
        <fullName evidence="3">Calcineurin-like phosphoesterase domain-containing protein</fullName>
    </recommendedName>
</protein>
<dbReference type="GO" id="GO:0000166">
    <property type="term" value="F:nucleotide binding"/>
    <property type="evidence" value="ECO:0007669"/>
    <property type="project" value="InterPro"/>
</dbReference>
<dbReference type="PANTHER" id="PTHR42850">
    <property type="entry name" value="METALLOPHOSPHOESTERASE"/>
    <property type="match status" value="1"/>
</dbReference>